<evidence type="ECO:0000256" key="2">
    <source>
        <dbReference type="ARBA" id="ARBA00022475"/>
    </source>
</evidence>
<dbReference type="GO" id="GO:0022904">
    <property type="term" value="P:respiratory electron transport chain"/>
    <property type="evidence" value="ECO:0007669"/>
    <property type="project" value="InterPro"/>
</dbReference>
<dbReference type="SUPFAM" id="SSF81342">
    <property type="entry name" value="Transmembrane di-heme cytochromes"/>
    <property type="match status" value="1"/>
</dbReference>
<feature type="transmembrane region" description="Helical" evidence="6">
    <location>
        <begin position="132"/>
        <end position="154"/>
    </location>
</feature>
<feature type="transmembrane region" description="Helical" evidence="6">
    <location>
        <begin position="80"/>
        <end position="98"/>
    </location>
</feature>
<feature type="transmembrane region" description="Helical" evidence="6">
    <location>
        <begin position="175"/>
        <end position="201"/>
    </location>
</feature>
<dbReference type="Gene3D" id="1.20.950.20">
    <property type="entry name" value="Transmembrane di-heme cytochromes, Chain C"/>
    <property type="match status" value="1"/>
</dbReference>
<keyword evidence="2" id="KW-1003">Cell membrane</keyword>
<dbReference type="AlphaFoldDB" id="A0A5C9A3T6"/>
<comment type="caution">
    <text evidence="8">The sequence shown here is derived from an EMBL/GenBank/DDBJ whole genome shotgun (WGS) entry which is preliminary data.</text>
</comment>
<reference evidence="8 9" key="1">
    <citation type="submission" date="2019-08" db="EMBL/GenBank/DDBJ databases">
        <title>Parahaliea maris sp. nov., isolated from the surface seawater.</title>
        <authorList>
            <person name="Liu Y."/>
        </authorList>
    </citation>
    <scope>NUCLEOTIDE SEQUENCE [LARGE SCALE GENOMIC DNA]</scope>
    <source>
        <strain evidence="8 9">HSLHS9</strain>
    </source>
</reference>
<feature type="transmembrane region" description="Helical" evidence="6">
    <location>
        <begin position="230"/>
        <end position="251"/>
    </location>
</feature>
<organism evidence="8 9">
    <name type="scientific">Parahaliea maris</name>
    <dbReference type="NCBI Taxonomy" id="2716870"/>
    <lineage>
        <taxon>Bacteria</taxon>
        <taxon>Pseudomonadati</taxon>
        <taxon>Pseudomonadota</taxon>
        <taxon>Gammaproteobacteria</taxon>
        <taxon>Cellvibrionales</taxon>
        <taxon>Halieaceae</taxon>
        <taxon>Parahaliea</taxon>
    </lineage>
</organism>
<sequence>MKREMRRDRVPAIVPFFATAAGSIFTNPLIPTFRGWTMSEQNEAHPLWDWPTRLFHWLLVAALPLAWWTAEEGHMEWHEWTGYLLLVLVVFRLAWGWVGSRASRFATFVRGPGGVFAYLKGQAPGPEGHNPLGGWAILLMLLLLLLQVVSGLFNGDDILFDGPLRHLVSSEWQDLFGVLHDLCFNLLLGMIGLHLLAIGYYQLGRGEKLVQAMLRGHASGREGVAPPAPWWRALLLVVLAGAGLWGLLALVPAPVSYW</sequence>
<keyword evidence="5 6" id="KW-0472">Membrane</keyword>
<dbReference type="GO" id="GO:0005886">
    <property type="term" value="C:plasma membrane"/>
    <property type="evidence" value="ECO:0007669"/>
    <property type="project" value="UniProtKB-SubCell"/>
</dbReference>
<proteinExistence type="predicted"/>
<accession>A0A5C9A3T6</accession>
<evidence type="ECO:0000256" key="1">
    <source>
        <dbReference type="ARBA" id="ARBA00004651"/>
    </source>
</evidence>
<evidence type="ECO:0000313" key="8">
    <source>
        <dbReference type="EMBL" id="TXS95543.1"/>
    </source>
</evidence>
<feature type="transmembrane region" description="Helical" evidence="6">
    <location>
        <begin position="50"/>
        <end position="68"/>
    </location>
</feature>
<dbReference type="InterPro" id="IPR016174">
    <property type="entry name" value="Di-haem_cyt_TM"/>
</dbReference>
<dbReference type="Proteomes" id="UP000321039">
    <property type="component" value="Unassembled WGS sequence"/>
</dbReference>
<name>A0A5C9A3T6_9GAMM</name>
<evidence type="ECO:0000256" key="4">
    <source>
        <dbReference type="ARBA" id="ARBA00022989"/>
    </source>
</evidence>
<feature type="transmembrane region" description="Helical" evidence="6">
    <location>
        <begin position="12"/>
        <end position="30"/>
    </location>
</feature>
<dbReference type="GO" id="GO:0009055">
    <property type="term" value="F:electron transfer activity"/>
    <property type="evidence" value="ECO:0007669"/>
    <property type="project" value="InterPro"/>
</dbReference>
<evidence type="ECO:0000256" key="5">
    <source>
        <dbReference type="ARBA" id="ARBA00023136"/>
    </source>
</evidence>
<evidence type="ECO:0000259" key="7">
    <source>
        <dbReference type="Pfam" id="PF01292"/>
    </source>
</evidence>
<keyword evidence="4 6" id="KW-1133">Transmembrane helix</keyword>
<comment type="subcellular location">
    <subcellularLocation>
        <location evidence="1">Cell membrane</location>
        <topology evidence="1">Multi-pass membrane protein</topology>
    </subcellularLocation>
</comment>
<protein>
    <submittedName>
        <fullName evidence="8">Hydrogenase</fullName>
    </submittedName>
</protein>
<dbReference type="GO" id="GO:0020037">
    <property type="term" value="F:heme binding"/>
    <property type="evidence" value="ECO:0007669"/>
    <property type="project" value="TreeGrafter"/>
</dbReference>
<dbReference type="InterPro" id="IPR011577">
    <property type="entry name" value="Cyt_b561_bac/Ni-Hgenase"/>
</dbReference>
<dbReference type="PANTHER" id="PTHR30485:SF2">
    <property type="entry name" value="BLL0597 PROTEIN"/>
    <property type="match status" value="1"/>
</dbReference>
<gene>
    <name evidence="8" type="ORF">FV139_06580</name>
</gene>
<feature type="domain" description="Cytochrome b561 bacterial/Ni-hydrogenase" evidence="7">
    <location>
        <begin position="48"/>
        <end position="216"/>
    </location>
</feature>
<dbReference type="Pfam" id="PF01292">
    <property type="entry name" value="Ni_hydr_CYTB"/>
    <property type="match status" value="1"/>
</dbReference>
<evidence type="ECO:0000256" key="6">
    <source>
        <dbReference type="SAM" id="Phobius"/>
    </source>
</evidence>
<dbReference type="EMBL" id="VRZA01000002">
    <property type="protein sequence ID" value="TXS95543.1"/>
    <property type="molecule type" value="Genomic_DNA"/>
</dbReference>
<keyword evidence="9" id="KW-1185">Reference proteome</keyword>
<dbReference type="InterPro" id="IPR051542">
    <property type="entry name" value="Hydrogenase_cytochrome"/>
</dbReference>
<evidence type="ECO:0000256" key="3">
    <source>
        <dbReference type="ARBA" id="ARBA00022692"/>
    </source>
</evidence>
<keyword evidence="3 6" id="KW-0812">Transmembrane</keyword>
<evidence type="ECO:0000313" key="9">
    <source>
        <dbReference type="Proteomes" id="UP000321039"/>
    </source>
</evidence>
<dbReference type="PANTHER" id="PTHR30485">
    <property type="entry name" value="NI/FE-HYDROGENASE 1 B-TYPE CYTOCHROME SUBUNIT"/>
    <property type="match status" value="1"/>
</dbReference>